<sequence>MRQYKLLIIAFCALVFLFGCARSVTTQTEVVDTRPVVSFVLNADSKGAQLYIDGLHQGEIDTYSYPNSAIRLLPGRHLVEVKKNGLVIYKETRVFSEGIDYKINVTP</sequence>
<protein>
    <recommendedName>
        <fullName evidence="4">PEGA domain-containing protein</fullName>
    </recommendedName>
</protein>
<keyword evidence="1" id="KW-0732">Signal</keyword>
<feature type="chain" id="PRO_5019546323" description="PEGA domain-containing protein" evidence="1">
    <location>
        <begin position="22"/>
        <end position="107"/>
    </location>
</feature>
<comment type="caution">
    <text evidence="2">The sequence shown here is derived from an EMBL/GenBank/DDBJ whole genome shotgun (WGS) entry which is preliminary data.</text>
</comment>
<dbReference type="PROSITE" id="PS51257">
    <property type="entry name" value="PROKAR_LIPOPROTEIN"/>
    <property type="match status" value="1"/>
</dbReference>
<accession>A0A432WW62</accession>
<name>A0A432WW62_9GAMM</name>
<dbReference type="AlphaFoldDB" id="A0A432WW62"/>
<dbReference type="Proteomes" id="UP000286976">
    <property type="component" value="Unassembled WGS sequence"/>
</dbReference>
<dbReference type="EMBL" id="PIPQ01000009">
    <property type="protein sequence ID" value="RUO38003.1"/>
    <property type="molecule type" value="Genomic_DNA"/>
</dbReference>
<feature type="signal peptide" evidence="1">
    <location>
        <begin position="1"/>
        <end position="21"/>
    </location>
</feature>
<evidence type="ECO:0000313" key="2">
    <source>
        <dbReference type="EMBL" id="RUO38003.1"/>
    </source>
</evidence>
<keyword evidence="3" id="KW-1185">Reference proteome</keyword>
<evidence type="ECO:0008006" key="4">
    <source>
        <dbReference type="Google" id="ProtNLM"/>
    </source>
</evidence>
<dbReference type="RefSeq" id="WP_126758101.1">
    <property type="nucleotide sequence ID" value="NZ_PIPQ01000009.1"/>
</dbReference>
<evidence type="ECO:0000256" key="1">
    <source>
        <dbReference type="SAM" id="SignalP"/>
    </source>
</evidence>
<proteinExistence type="predicted"/>
<dbReference type="OrthoDB" id="6240410at2"/>
<gene>
    <name evidence="2" type="ORF">CWE15_10825</name>
</gene>
<organism evidence="2 3">
    <name type="scientific">Aliidiomarina taiwanensis</name>
    <dbReference type="NCBI Taxonomy" id="946228"/>
    <lineage>
        <taxon>Bacteria</taxon>
        <taxon>Pseudomonadati</taxon>
        <taxon>Pseudomonadota</taxon>
        <taxon>Gammaproteobacteria</taxon>
        <taxon>Alteromonadales</taxon>
        <taxon>Idiomarinaceae</taxon>
        <taxon>Aliidiomarina</taxon>
    </lineage>
</organism>
<reference evidence="2 3" key="1">
    <citation type="journal article" date="2011" name="Front. Microbiol.">
        <title>Genomic signatures of strain selection and enhancement in Bacillus atrophaeus var. globigii, a historical biowarfare simulant.</title>
        <authorList>
            <person name="Gibbons H.S."/>
            <person name="Broomall S.M."/>
            <person name="McNew L.A."/>
            <person name="Daligault H."/>
            <person name="Chapman C."/>
            <person name="Bruce D."/>
            <person name="Karavis M."/>
            <person name="Krepps M."/>
            <person name="McGregor P.A."/>
            <person name="Hong C."/>
            <person name="Park K.H."/>
            <person name="Akmal A."/>
            <person name="Feldman A."/>
            <person name="Lin J.S."/>
            <person name="Chang W.E."/>
            <person name="Higgs B.W."/>
            <person name="Demirev P."/>
            <person name="Lindquist J."/>
            <person name="Liem A."/>
            <person name="Fochler E."/>
            <person name="Read T.D."/>
            <person name="Tapia R."/>
            <person name="Johnson S."/>
            <person name="Bishop-Lilly K.A."/>
            <person name="Detter C."/>
            <person name="Han C."/>
            <person name="Sozhamannan S."/>
            <person name="Rosenzweig C.N."/>
            <person name="Skowronski E.W."/>
        </authorList>
    </citation>
    <scope>NUCLEOTIDE SEQUENCE [LARGE SCALE GENOMIC DNA]</scope>
    <source>
        <strain evidence="2 3">AIT1</strain>
    </source>
</reference>
<evidence type="ECO:0000313" key="3">
    <source>
        <dbReference type="Proteomes" id="UP000286976"/>
    </source>
</evidence>